<feature type="compositionally biased region" description="Low complexity" evidence="1">
    <location>
        <begin position="89"/>
        <end position="99"/>
    </location>
</feature>
<name>A0A2X0MJP4_9BASI</name>
<accession>A0A2X0MJP4</accession>
<dbReference type="EMBL" id="FQNC01000012">
    <property type="protein sequence ID" value="SGY14129.1"/>
    <property type="molecule type" value="Genomic_DNA"/>
</dbReference>
<proteinExistence type="predicted"/>
<dbReference type="Proteomes" id="UP000249464">
    <property type="component" value="Unassembled WGS sequence"/>
</dbReference>
<evidence type="ECO:0000313" key="2">
    <source>
        <dbReference type="EMBL" id="SGY14129.1"/>
    </source>
</evidence>
<evidence type="ECO:0000256" key="1">
    <source>
        <dbReference type="SAM" id="MobiDB-lite"/>
    </source>
</evidence>
<sequence length="169" mass="18097">MATSTITTIIPPTTSSITSQSYPLPLNTPHSSLPPLYVQVTRLRQSVLLSLGSSTSSTSSYALMPDFSVAFPPMKHVRRSAIHTNPRGSTSSSTTATALSRSTPQSLLLSGKLAKRYQTQIYLSLDLGSFSAAASSASINGELDPMLWLEVEKGLINVLDRVLGRERSA</sequence>
<reference evidence="2 3" key="1">
    <citation type="submission" date="2016-11" db="EMBL/GenBank/DDBJ databases">
        <authorList>
            <person name="Jaros S."/>
            <person name="Januszkiewicz K."/>
            <person name="Wedrychowicz H."/>
        </authorList>
    </citation>
    <scope>NUCLEOTIDE SEQUENCE [LARGE SCALE GENOMIC DNA]</scope>
</reference>
<evidence type="ECO:0000313" key="3">
    <source>
        <dbReference type="Proteomes" id="UP000249464"/>
    </source>
</evidence>
<dbReference type="AlphaFoldDB" id="A0A2X0MJP4"/>
<keyword evidence="3" id="KW-1185">Reference proteome</keyword>
<gene>
    <name evidence="2" type="primary">BQ5605_C010g06074</name>
    <name evidence="2" type="ORF">BQ5605_C010G06074</name>
</gene>
<dbReference type="InterPro" id="IPR032157">
    <property type="entry name" value="PAC4"/>
</dbReference>
<feature type="region of interest" description="Disordered" evidence="1">
    <location>
        <begin position="80"/>
        <end position="99"/>
    </location>
</feature>
<dbReference type="Pfam" id="PF16093">
    <property type="entry name" value="PAC4"/>
    <property type="match status" value="1"/>
</dbReference>
<protein>
    <submittedName>
        <fullName evidence="2">BQ5605_C010g06074 protein</fullName>
    </submittedName>
</protein>
<dbReference type="GO" id="GO:0043248">
    <property type="term" value="P:proteasome assembly"/>
    <property type="evidence" value="ECO:0007669"/>
    <property type="project" value="InterPro"/>
</dbReference>
<organism evidence="2 3">
    <name type="scientific">Microbotryum silenes-dioicae</name>
    <dbReference type="NCBI Taxonomy" id="796604"/>
    <lineage>
        <taxon>Eukaryota</taxon>
        <taxon>Fungi</taxon>
        <taxon>Dikarya</taxon>
        <taxon>Basidiomycota</taxon>
        <taxon>Pucciniomycotina</taxon>
        <taxon>Microbotryomycetes</taxon>
        <taxon>Microbotryales</taxon>
        <taxon>Microbotryaceae</taxon>
        <taxon>Microbotryum</taxon>
    </lineage>
</organism>